<dbReference type="Gramene" id="mRNA:HanXRQr2_Chr17g0781401">
    <property type="protein sequence ID" value="mRNA:HanXRQr2_Chr17g0781401"/>
    <property type="gene ID" value="HanXRQr2_Chr17g0781401"/>
</dbReference>
<proteinExistence type="predicted"/>
<dbReference type="InParanoid" id="A0A251RMP5"/>
<organism evidence="2 3">
    <name type="scientific">Helianthus annuus</name>
    <name type="common">Common sunflower</name>
    <dbReference type="NCBI Taxonomy" id="4232"/>
    <lineage>
        <taxon>Eukaryota</taxon>
        <taxon>Viridiplantae</taxon>
        <taxon>Streptophyta</taxon>
        <taxon>Embryophyta</taxon>
        <taxon>Tracheophyta</taxon>
        <taxon>Spermatophyta</taxon>
        <taxon>Magnoliopsida</taxon>
        <taxon>eudicotyledons</taxon>
        <taxon>Gunneridae</taxon>
        <taxon>Pentapetalae</taxon>
        <taxon>asterids</taxon>
        <taxon>campanulids</taxon>
        <taxon>Asterales</taxon>
        <taxon>Asteraceae</taxon>
        <taxon>Asteroideae</taxon>
        <taxon>Heliantheae alliance</taxon>
        <taxon>Heliantheae</taxon>
        <taxon>Helianthus</taxon>
    </lineage>
</organism>
<dbReference type="EMBL" id="CM007906">
    <property type="protein sequence ID" value="OTF85054.1"/>
    <property type="molecule type" value="Genomic_DNA"/>
</dbReference>
<name>A0A251RMP5_HELAN</name>
<reference evidence="1 3" key="1">
    <citation type="journal article" date="2017" name="Nature">
        <title>The sunflower genome provides insights into oil metabolism, flowering and Asterid evolution.</title>
        <authorList>
            <person name="Badouin H."/>
            <person name="Gouzy J."/>
            <person name="Grassa C.J."/>
            <person name="Murat F."/>
            <person name="Staton S.E."/>
            <person name="Cottret L."/>
            <person name="Lelandais-Briere C."/>
            <person name="Owens G.L."/>
            <person name="Carrere S."/>
            <person name="Mayjonade B."/>
            <person name="Legrand L."/>
            <person name="Gill N."/>
            <person name="Kane N.C."/>
            <person name="Bowers J.E."/>
            <person name="Hubner S."/>
            <person name="Bellec A."/>
            <person name="Berard A."/>
            <person name="Berges H."/>
            <person name="Blanchet N."/>
            <person name="Boniface M.C."/>
            <person name="Brunel D."/>
            <person name="Catrice O."/>
            <person name="Chaidir N."/>
            <person name="Claudel C."/>
            <person name="Donnadieu C."/>
            <person name="Faraut T."/>
            <person name="Fievet G."/>
            <person name="Helmstetter N."/>
            <person name="King M."/>
            <person name="Knapp S.J."/>
            <person name="Lai Z."/>
            <person name="Le Paslier M.C."/>
            <person name="Lippi Y."/>
            <person name="Lorenzon L."/>
            <person name="Mandel J.R."/>
            <person name="Marage G."/>
            <person name="Marchand G."/>
            <person name="Marquand E."/>
            <person name="Bret-Mestries E."/>
            <person name="Morien E."/>
            <person name="Nambeesan S."/>
            <person name="Nguyen T."/>
            <person name="Pegot-Espagnet P."/>
            <person name="Pouilly N."/>
            <person name="Raftis F."/>
            <person name="Sallet E."/>
            <person name="Schiex T."/>
            <person name="Thomas J."/>
            <person name="Vandecasteele C."/>
            <person name="Vares D."/>
            <person name="Vear F."/>
            <person name="Vautrin S."/>
            <person name="Crespi M."/>
            <person name="Mangin B."/>
            <person name="Burke J.M."/>
            <person name="Salse J."/>
            <person name="Munos S."/>
            <person name="Vincourt P."/>
            <person name="Rieseberg L.H."/>
            <person name="Langlade N.B."/>
        </authorList>
    </citation>
    <scope>NUCLEOTIDE SEQUENCE [LARGE SCALE GENOMIC DNA]</scope>
    <source>
        <strain evidence="3">cv. SF193</strain>
        <tissue evidence="1">Leaves</tissue>
    </source>
</reference>
<evidence type="ECO:0000313" key="1">
    <source>
        <dbReference type="EMBL" id="KAF5753554.1"/>
    </source>
</evidence>
<dbReference type="EMBL" id="MNCJ02000332">
    <property type="protein sequence ID" value="KAF5753554.1"/>
    <property type="molecule type" value="Genomic_DNA"/>
</dbReference>
<evidence type="ECO:0000313" key="2">
    <source>
        <dbReference type="EMBL" id="OTF85054.1"/>
    </source>
</evidence>
<accession>A0A251RMP5</accession>
<dbReference type="Proteomes" id="UP000215914">
    <property type="component" value="Chromosome 17"/>
</dbReference>
<reference evidence="1" key="3">
    <citation type="submission" date="2020-06" db="EMBL/GenBank/DDBJ databases">
        <title>Helianthus annuus Genome sequencing and assembly Release 2.</title>
        <authorList>
            <person name="Gouzy J."/>
            <person name="Langlade N."/>
            <person name="Munos S."/>
        </authorList>
    </citation>
    <scope>NUCLEOTIDE SEQUENCE</scope>
    <source>
        <tissue evidence="1">Leaves</tissue>
    </source>
</reference>
<protein>
    <submittedName>
        <fullName evidence="2">Uncharacterized protein</fullName>
    </submittedName>
</protein>
<keyword evidence="3" id="KW-1185">Reference proteome</keyword>
<dbReference type="InterPro" id="IPR049198">
    <property type="entry name" value="DUF6865"/>
</dbReference>
<dbReference type="AlphaFoldDB" id="A0A251RMP5"/>
<sequence>MIKFVGQRHPKLHVGKKLFGYKRFNSYKDSLLPNQILIPKRSYFPPNNDEPTEPEIDAVGSPIIAISQGKNIHYMDYSPGYEDVSLENVKESLIAISYREPGRFSCVTEHEVLNHENNDVVAVSADTAIEEESRSKLMSIAASYGDW</sequence>
<reference evidence="2" key="2">
    <citation type="submission" date="2017-02" db="EMBL/GenBank/DDBJ databases">
        <title>Sunflower complete genome.</title>
        <authorList>
            <person name="Langlade N."/>
            <person name="Munos S."/>
        </authorList>
    </citation>
    <scope>NUCLEOTIDE SEQUENCE [LARGE SCALE GENOMIC DNA]</scope>
    <source>
        <tissue evidence="2">Leaves</tissue>
    </source>
</reference>
<evidence type="ECO:0000313" key="3">
    <source>
        <dbReference type="Proteomes" id="UP000215914"/>
    </source>
</evidence>
<gene>
    <name evidence="2" type="ORF">HannXRQ_Chr17g0535801</name>
    <name evidence="1" type="ORF">HanXRQr2_Chr17g0781401</name>
</gene>
<dbReference type="Pfam" id="PF21737">
    <property type="entry name" value="DUF6865"/>
    <property type="match status" value="1"/>
</dbReference>